<evidence type="ECO:0000313" key="2">
    <source>
        <dbReference type="EMBL" id="MEQ2378550.1"/>
    </source>
</evidence>
<evidence type="ECO:0000256" key="1">
    <source>
        <dbReference type="SAM" id="Phobius"/>
    </source>
</evidence>
<comment type="caution">
    <text evidence="2">The sequence shown here is derived from an EMBL/GenBank/DDBJ whole genome shotgun (WGS) entry which is preliminary data.</text>
</comment>
<dbReference type="InterPro" id="IPR010690">
    <property type="entry name" value="YqfD"/>
</dbReference>
<keyword evidence="1" id="KW-1133">Transmembrane helix</keyword>
<organism evidence="2 3">
    <name type="scientific">[Lactobacillus] rogosae</name>
    <dbReference type="NCBI Taxonomy" id="706562"/>
    <lineage>
        <taxon>Bacteria</taxon>
        <taxon>Bacillati</taxon>
        <taxon>Bacillota</taxon>
        <taxon>Clostridia</taxon>
        <taxon>Lachnospirales</taxon>
        <taxon>Lachnospiraceae</taxon>
        <taxon>Lachnospira</taxon>
    </lineage>
</organism>
<keyword evidence="3" id="KW-1185">Reference proteome</keyword>
<proteinExistence type="predicted"/>
<reference evidence="2 3" key="1">
    <citation type="submission" date="2024-03" db="EMBL/GenBank/DDBJ databases">
        <title>Human intestinal bacterial collection.</title>
        <authorList>
            <person name="Pauvert C."/>
            <person name="Hitch T.C.A."/>
            <person name="Clavel T."/>
        </authorList>
    </citation>
    <scope>NUCLEOTIDE SEQUENCE [LARGE SCALE GENOMIC DNA]</scope>
    <source>
        <strain evidence="2 3">CLA-AA-H255</strain>
    </source>
</reference>
<gene>
    <name evidence="2" type="ORF">WMO14_01440</name>
</gene>
<accession>A0ABV1BU10</accession>
<dbReference type="Proteomes" id="UP001442364">
    <property type="component" value="Unassembled WGS sequence"/>
</dbReference>
<dbReference type="RefSeq" id="WP_116443423.1">
    <property type="nucleotide sequence ID" value="NZ_JBBMER010000001.1"/>
</dbReference>
<feature type="transmembrane region" description="Helical" evidence="1">
    <location>
        <begin position="93"/>
        <end position="114"/>
    </location>
</feature>
<name>A0ABV1BU10_9FIRM</name>
<keyword evidence="1" id="KW-0472">Membrane</keyword>
<protein>
    <submittedName>
        <fullName evidence="2">Sporulation protein YqfD</fullName>
    </submittedName>
</protein>
<sequence>MKLGIKDGLKHIFYIELEISGDGINTFFNMCRKKDIIFFDVQHIKTGNNAVRARIARNDFFMIKNLVKAARVHIKVIKKAYPRYYIFRYRQHYSFAYGVLIAFVIIKLLGMFVWKVNFNGNYVYTDEYLKSYIKDMKVYNGNMLKNIDCAYIEECIRNDLDVTWASVEIKGSMVNVYIKENYSMNKEAVKSVYSDGEDIVSSCQGVVKKIITRSGTPLVACGDEVQEGQVLVSGRVAVTDDSGTELYQVDVCPDADILVHTVIAYDDILEREYGYRQYTKRRYSSLIIENNSGLIKLTKPHRRIEQYDIITQKYPLIVAGGIDTGIVIGVENRKEYKVMNDRYNDVQLEDILNERLQMYISHMEQKGVQIMDCRVNIDTTDDRGSCTGELEVLLPVTN</sequence>
<dbReference type="EMBL" id="JBBMER010000001">
    <property type="protein sequence ID" value="MEQ2378550.1"/>
    <property type="molecule type" value="Genomic_DNA"/>
</dbReference>
<evidence type="ECO:0000313" key="3">
    <source>
        <dbReference type="Proteomes" id="UP001442364"/>
    </source>
</evidence>
<dbReference type="Pfam" id="PF06898">
    <property type="entry name" value="YqfD"/>
    <property type="match status" value="1"/>
</dbReference>
<keyword evidence="1" id="KW-0812">Transmembrane</keyword>